<dbReference type="Proteomes" id="UP000324800">
    <property type="component" value="Unassembled WGS sequence"/>
</dbReference>
<feature type="non-terminal residue" evidence="2">
    <location>
        <position position="1"/>
    </location>
</feature>
<dbReference type="AlphaFoldDB" id="A0A5J4TPL2"/>
<keyword evidence="1" id="KW-0175">Coiled coil</keyword>
<feature type="coiled-coil region" evidence="1">
    <location>
        <begin position="117"/>
        <end position="165"/>
    </location>
</feature>
<reference evidence="2 3" key="1">
    <citation type="submission" date="2019-03" db="EMBL/GenBank/DDBJ databases">
        <title>Single cell metagenomics reveals metabolic interactions within the superorganism composed of flagellate Streblomastix strix and complex community of Bacteroidetes bacteria on its surface.</title>
        <authorList>
            <person name="Treitli S.C."/>
            <person name="Kolisko M."/>
            <person name="Husnik F."/>
            <person name="Keeling P."/>
            <person name="Hampl V."/>
        </authorList>
    </citation>
    <scope>NUCLEOTIDE SEQUENCE [LARGE SCALE GENOMIC DNA]</scope>
    <source>
        <strain evidence="2">ST1C</strain>
    </source>
</reference>
<organism evidence="2 3">
    <name type="scientific">Streblomastix strix</name>
    <dbReference type="NCBI Taxonomy" id="222440"/>
    <lineage>
        <taxon>Eukaryota</taxon>
        <taxon>Metamonada</taxon>
        <taxon>Preaxostyla</taxon>
        <taxon>Oxymonadida</taxon>
        <taxon>Streblomastigidae</taxon>
        <taxon>Streblomastix</taxon>
    </lineage>
</organism>
<dbReference type="InterPro" id="IPR011989">
    <property type="entry name" value="ARM-like"/>
</dbReference>
<name>A0A5J4TPL2_9EUKA</name>
<proteinExistence type="predicted"/>
<sequence length="425" mass="48601">SKQGSKALSDLITANETIRNSLLTTGFAEVVLHTLTSNNQIQSKQSSSSSSGNIPIFIKVGLLDVVLRLVTTAEGLQSLALLIPILEDIKLNGEDELKSKSKKILNNLNAEGINVQSTSNKEEMKSEKEENVRLKEELLREKEENRKKDEELRKEREDKQRILEENGKLKFENQMLKDKENTQNVDLKRIAEILRQPLIGTQQQQQQIQEQQEDECRKLINKYDGKKDNEGRLNIINSGIVDALINIFLSRSLDLITQPFSKLFFVLTHPSSDEIRLQLFLKNSYPSLIRLLNHENADVINEVIVSIFNILVAGQNTSPSYSTHPHFDTISDCDGINQIFRVFKRNDVKKDSKRIAAQCFGLLFRAREITNSEMRKEIIAYLKQIIMKQDKEQNENVIQALKRLALNAANRTEIEKDGFVIPDDY</sequence>
<comment type="caution">
    <text evidence="2">The sequence shown here is derived from an EMBL/GenBank/DDBJ whole genome shotgun (WGS) entry which is preliminary data.</text>
</comment>
<dbReference type="InterPro" id="IPR016024">
    <property type="entry name" value="ARM-type_fold"/>
</dbReference>
<dbReference type="EMBL" id="SNRW01027012">
    <property type="protein sequence ID" value="KAA6360384.1"/>
    <property type="molecule type" value="Genomic_DNA"/>
</dbReference>
<evidence type="ECO:0000256" key="1">
    <source>
        <dbReference type="SAM" id="Coils"/>
    </source>
</evidence>
<gene>
    <name evidence="2" type="ORF">EZS28_044089</name>
</gene>
<accession>A0A5J4TPL2</accession>
<protein>
    <submittedName>
        <fullName evidence="2">Uncharacterized protein</fullName>
    </submittedName>
</protein>
<dbReference type="SUPFAM" id="SSF48371">
    <property type="entry name" value="ARM repeat"/>
    <property type="match status" value="1"/>
</dbReference>
<evidence type="ECO:0000313" key="3">
    <source>
        <dbReference type="Proteomes" id="UP000324800"/>
    </source>
</evidence>
<dbReference type="Gene3D" id="1.25.10.10">
    <property type="entry name" value="Leucine-rich Repeat Variant"/>
    <property type="match status" value="1"/>
</dbReference>
<evidence type="ECO:0000313" key="2">
    <source>
        <dbReference type="EMBL" id="KAA6360384.1"/>
    </source>
</evidence>